<organism evidence="1 2">
    <name type="scientific">Streptomyces amakusaensis</name>
    <dbReference type="NCBI Taxonomy" id="67271"/>
    <lineage>
        <taxon>Bacteria</taxon>
        <taxon>Bacillati</taxon>
        <taxon>Actinomycetota</taxon>
        <taxon>Actinomycetes</taxon>
        <taxon>Kitasatosporales</taxon>
        <taxon>Streptomycetaceae</taxon>
        <taxon>Streptomyces</taxon>
    </lineage>
</organism>
<dbReference type="RefSeq" id="WP_344471320.1">
    <property type="nucleotide sequence ID" value="NZ_BAAASB010000001.1"/>
</dbReference>
<dbReference type="Pfam" id="PF10604">
    <property type="entry name" value="Polyketide_cyc2"/>
    <property type="match status" value="1"/>
</dbReference>
<dbReference type="InterPro" id="IPR019587">
    <property type="entry name" value="Polyketide_cyclase/dehydratase"/>
</dbReference>
<sequence length="158" mass="16647">MANRSVVVERRIAAPAERVWSALTDLERAPEVLSGVESVELLSSPGAFGVGTRWRETRRMLGTSATEEMWVTASEPPLGYVVEAESRGARYVSDFALRPAGPEATDVRMTFTARPPGGAAGLLAKVFGALGARAVAKAIARDLADVAAAVEGRSPPAR</sequence>
<dbReference type="SUPFAM" id="SSF55961">
    <property type="entry name" value="Bet v1-like"/>
    <property type="match status" value="1"/>
</dbReference>
<dbReference type="Proteomes" id="UP001596160">
    <property type="component" value="Unassembled WGS sequence"/>
</dbReference>
<proteinExistence type="predicted"/>
<dbReference type="Gene3D" id="3.30.530.20">
    <property type="match status" value="1"/>
</dbReference>
<dbReference type="CDD" id="cd07812">
    <property type="entry name" value="SRPBCC"/>
    <property type="match status" value="1"/>
</dbReference>
<keyword evidence="2" id="KW-1185">Reference proteome</keyword>
<comment type="caution">
    <text evidence="1">The sequence shown here is derived from an EMBL/GenBank/DDBJ whole genome shotgun (WGS) entry which is preliminary data.</text>
</comment>
<accession>A0ABW0AQ13</accession>
<dbReference type="InterPro" id="IPR023393">
    <property type="entry name" value="START-like_dom_sf"/>
</dbReference>
<evidence type="ECO:0000313" key="2">
    <source>
        <dbReference type="Proteomes" id="UP001596160"/>
    </source>
</evidence>
<dbReference type="EMBL" id="JBHSKP010000026">
    <property type="protein sequence ID" value="MFC5155868.1"/>
    <property type="molecule type" value="Genomic_DNA"/>
</dbReference>
<protein>
    <submittedName>
        <fullName evidence="1">SRPBCC family protein</fullName>
    </submittedName>
</protein>
<reference evidence="2" key="1">
    <citation type="journal article" date="2019" name="Int. J. Syst. Evol. Microbiol.">
        <title>The Global Catalogue of Microorganisms (GCM) 10K type strain sequencing project: providing services to taxonomists for standard genome sequencing and annotation.</title>
        <authorList>
            <consortium name="The Broad Institute Genomics Platform"/>
            <consortium name="The Broad Institute Genome Sequencing Center for Infectious Disease"/>
            <person name="Wu L."/>
            <person name="Ma J."/>
        </authorList>
    </citation>
    <scope>NUCLEOTIDE SEQUENCE [LARGE SCALE GENOMIC DNA]</scope>
    <source>
        <strain evidence="2">PCU 266</strain>
    </source>
</reference>
<name>A0ABW0AQ13_9ACTN</name>
<gene>
    <name evidence="1" type="ORF">ACFPRH_29565</name>
</gene>
<evidence type="ECO:0000313" key="1">
    <source>
        <dbReference type="EMBL" id="MFC5155868.1"/>
    </source>
</evidence>